<dbReference type="InParanoid" id="B9T7R1"/>
<evidence type="ECO:0000313" key="2">
    <source>
        <dbReference type="Proteomes" id="UP000008311"/>
    </source>
</evidence>
<keyword evidence="2" id="KW-1185">Reference proteome</keyword>
<protein>
    <submittedName>
        <fullName evidence="1">Uncharacterized protein</fullName>
    </submittedName>
</protein>
<gene>
    <name evidence="1" type="ORF">RCOM_0277800</name>
</gene>
<sequence>MGFSLSHVGDVDPMCHTCKEARDPSRSLPGAFSNENEIELKQCFMWVPRKK</sequence>
<feature type="non-terminal residue" evidence="1">
    <location>
        <position position="51"/>
    </location>
</feature>
<name>B9T7R1_RICCO</name>
<dbReference type="AlphaFoldDB" id="B9T7R1"/>
<reference evidence="2" key="1">
    <citation type="journal article" date="2010" name="Nat. Biotechnol.">
        <title>Draft genome sequence of the oilseed species Ricinus communis.</title>
        <authorList>
            <person name="Chan A.P."/>
            <person name="Crabtree J."/>
            <person name="Zhao Q."/>
            <person name="Lorenzi H."/>
            <person name="Orvis J."/>
            <person name="Puiu D."/>
            <person name="Melake-Berhan A."/>
            <person name="Jones K.M."/>
            <person name="Redman J."/>
            <person name="Chen G."/>
            <person name="Cahoon E.B."/>
            <person name="Gedil M."/>
            <person name="Stanke M."/>
            <person name="Haas B.J."/>
            <person name="Wortman J.R."/>
            <person name="Fraser-Liggett C.M."/>
            <person name="Ravel J."/>
            <person name="Rabinowicz P.D."/>
        </authorList>
    </citation>
    <scope>NUCLEOTIDE SEQUENCE [LARGE SCALE GENOMIC DNA]</scope>
    <source>
        <strain evidence="2">cv. Hale</strain>
    </source>
</reference>
<organism evidence="1 2">
    <name type="scientific">Ricinus communis</name>
    <name type="common">Castor bean</name>
    <dbReference type="NCBI Taxonomy" id="3988"/>
    <lineage>
        <taxon>Eukaryota</taxon>
        <taxon>Viridiplantae</taxon>
        <taxon>Streptophyta</taxon>
        <taxon>Embryophyta</taxon>
        <taxon>Tracheophyta</taxon>
        <taxon>Spermatophyta</taxon>
        <taxon>Magnoliopsida</taxon>
        <taxon>eudicotyledons</taxon>
        <taxon>Gunneridae</taxon>
        <taxon>Pentapetalae</taxon>
        <taxon>rosids</taxon>
        <taxon>fabids</taxon>
        <taxon>Malpighiales</taxon>
        <taxon>Euphorbiaceae</taxon>
        <taxon>Acalyphoideae</taxon>
        <taxon>Acalypheae</taxon>
        <taxon>Ricinus</taxon>
    </lineage>
</organism>
<dbReference type="EMBL" id="EQ974802">
    <property type="protein sequence ID" value="EEF28105.1"/>
    <property type="molecule type" value="Genomic_DNA"/>
</dbReference>
<accession>B9T7R1</accession>
<dbReference type="Proteomes" id="UP000008311">
    <property type="component" value="Unassembled WGS sequence"/>
</dbReference>
<proteinExistence type="predicted"/>
<evidence type="ECO:0000313" key="1">
    <source>
        <dbReference type="EMBL" id="EEF28105.1"/>
    </source>
</evidence>